<accession>A0ABN5VZJ1</accession>
<name>A0ABN5VZJ1_9ACTN</name>
<dbReference type="EMBL" id="AP018448">
    <property type="protein sequence ID" value="BBC38884.1"/>
    <property type="molecule type" value="Genomic_DNA"/>
</dbReference>
<organism evidence="1 2">
    <name type="scientific">Streptomyces graminofaciens</name>
    <dbReference type="NCBI Taxonomy" id="68212"/>
    <lineage>
        <taxon>Bacteria</taxon>
        <taxon>Bacillati</taxon>
        <taxon>Actinomycetota</taxon>
        <taxon>Actinomycetes</taxon>
        <taxon>Kitasatosporales</taxon>
        <taxon>Streptomycetaceae</taxon>
        <taxon>Streptomyces</taxon>
    </lineage>
</organism>
<gene>
    <name evidence="1" type="ORF">SGFS_101780</name>
</gene>
<evidence type="ECO:0000313" key="2">
    <source>
        <dbReference type="Proteomes" id="UP001321542"/>
    </source>
</evidence>
<reference evidence="1 2" key="2">
    <citation type="journal article" date="2023" name="ChemBioChem">
        <title>Acyltransferase Domain Exchange between Two Independent Type I Polyketide Synthases in the Same Producer Strain of Macrolide Antibiotics.</title>
        <authorList>
            <person name="Kudo F."/>
            <person name="Kishikawa K."/>
            <person name="Tsuboi K."/>
            <person name="Kido T."/>
            <person name="Usui T."/>
            <person name="Hashimoto J."/>
            <person name="Shin-Ya K."/>
            <person name="Miyanaga A."/>
            <person name="Eguchi T."/>
        </authorList>
    </citation>
    <scope>NUCLEOTIDE SEQUENCE [LARGE SCALE GENOMIC DNA]</scope>
    <source>
        <strain evidence="1 2">A-8890</strain>
    </source>
</reference>
<protein>
    <submittedName>
        <fullName evidence="1">Uncharacterized protein</fullName>
    </submittedName>
</protein>
<sequence>MESGLVSDEAKPLPAVWATPPCQGWDAFEFGGYPDTATAIPAATTADHASLDKVDFGSVP</sequence>
<proteinExistence type="predicted"/>
<evidence type="ECO:0000313" key="1">
    <source>
        <dbReference type="EMBL" id="BBC38884.1"/>
    </source>
</evidence>
<reference evidence="1 2" key="1">
    <citation type="journal article" date="2010" name="ChemBioChem">
        <title>Cloning and characterization of the biosynthetic gene cluster of 16-membered macrolide antibiotic FD-891: involvement of a dual functional cytochrome P450 monooxygenase catalyzing epoxidation and hydroxylation.</title>
        <authorList>
            <person name="Kudo F."/>
            <person name="Motegi A."/>
            <person name="Mizoue K."/>
            <person name="Eguchi T."/>
        </authorList>
    </citation>
    <scope>NUCLEOTIDE SEQUENCE [LARGE SCALE GENOMIC DNA]</scope>
    <source>
        <strain evidence="1 2">A-8890</strain>
    </source>
</reference>
<keyword evidence="2" id="KW-1185">Reference proteome</keyword>
<dbReference type="Proteomes" id="UP001321542">
    <property type="component" value="Chromosome"/>
</dbReference>